<dbReference type="OrthoDB" id="7683467at2759"/>
<feature type="compositionally biased region" description="Basic and acidic residues" evidence="2">
    <location>
        <begin position="736"/>
        <end position="760"/>
    </location>
</feature>
<feature type="compositionally biased region" description="Basic and acidic residues" evidence="2">
    <location>
        <begin position="468"/>
        <end position="496"/>
    </location>
</feature>
<keyword evidence="1" id="KW-0863">Zinc-finger</keyword>
<proteinExistence type="predicted"/>
<evidence type="ECO:0000256" key="2">
    <source>
        <dbReference type="SAM" id="MobiDB-lite"/>
    </source>
</evidence>
<feature type="compositionally biased region" description="Acidic residues" evidence="2">
    <location>
        <begin position="655"/>
        <end position="665"/>
    </location>
</feature>
<dbReference type="InterPro" id="IPR013087">
    <property type="entry name" value="Znf_C2H2_type"/>
</dbReference>
<dbReference type="GO" id="GO:0005634">
    <property type="term" value="C:nucleus"/>
    <property type="evidence" value="ECO:0007669"/>
    <property type="project" value="InterPro"/>
</dbReference>
<organism evidence="4 5">
    <name type="scientific">Dinoponera quadriceps</name>
    <name type="common">South American ant</name>
    <dbReference type="NCBI Taxonomy" id="609295"/>
    <lineage>
        <taxon>Eukaryota</taxon>
        <taxon>Metazoa</taxon>
        <taxon>Ecdysozoa</taxon>
        <taxon>Arthropoda</taxon>
        <taxon>Hexapoda</taxon>
        <taxon>Insecta</taxon>
        <taxon>Pterygota</taxon>
        <taxon>Neoptera</taxon>
        <taxon>Endopterygota</taxon>
        <taxon>Hymenoptera</taxon>
        <taxon>Apocrita</taxon>
        <taxon>Aculeata</taxon>
        <taxon>Formicoidea</taxon>
        <taxon>Formicidae</taxon>
        <taxon>Ponerinae</taxon>
        <taxon>Ponerini</taxon>
        <taxon>Dinoponera</taxon>
    </lineage>
</organism>
<keyword evidence="1" id="KW-0479">Metal-binding</keyword>
<feature type="region of interest" description="Disordered" evidence="2">
    <location>
        <begin position="726"/>
        <end position="911"/>
    </location>
</feature>
<feature type="region of interest" description="Disordered" evidence="2">
    <location>
        <begin position="205"/>
        <end position="243"/>
    </location>
</feature>
<feature type="compositionally biased region" description="Polar residues" evidence="2">
    <location>
        <begin position="541"/>
        <end position="552"/>
    </location>
</feature>
<dbReference type="PROSITE" id="PS00028">
    <property type="entry name" value="ZINC_FINGER_C2H2_1"/>
    <property type="match status" value="1"/>
</dbReference>
<feature type="compositionally biased region" description="Acidic residues" evidence="2">
    <location>
        <begin position="894"/>
        <end position="909"/>
    </location>
</feature>
<feature type="compositionally biased region" description="Acidic residues" evidence="2">
    <location>
        <begin position="783"/>
        <end position="811"/>
    </location>
</feature>
<feature type="region of interest" description="Disordered" evidence="2">
    <location>
        <begin position="615"/>
        <end position="713"/>
    </location>
</feature>
<feature type="compositionally biased region" description="Basic residues" evidence="2">
    <location>
        <begin position="213"/>
        <end position="229"/>
    </location>
</feature>
<dbReference type="GeneID" id="106750043"/>
<accession>A0A6P3Y5H1</accession>
<dbReference type="Proteomes" id="UP000515204">
    <property type="component" value="Unplaced"/>
</dbReference>
<dbReference type="AlphaFoldDB" id="A0A6P3Y5H1"/>
<feature type="compositionally biased region" description="Basic and acidic residues" evidence="2">
    <location>
        <begin position="812"/>
        <end position="831"/>
    </location>
</feature>
<dbReference type="SMART" id="SM00868">
    <property type="entry name" value="zf-AD"/>
    <property type="match status" value="2"/>
</dbReference>
<feature type="domain" description="C2H2-type" evidence="3">
    <location>
        <begin position="568"/>
        <end position="596"/>
    </location>
</feature>
<evidence type="ECO:0000313" key="4">
    <source>
        <dbReference type="Proteomes" id="UP000515204"/>
    </source>
</evidence>
<dbReference type="KEGG" id="dqu:106750043"/>
<reference evidence="5" key="1">
    <citation type="submission" date="2025-08" db="UniProtKB">
        <authorList>
            <consortium name="RefSeq"/>
        </authorList>
    </citation>
    <scope>IDENTIFICATION</scope>
</reference>
<keyword evidence="4" id="KW-1185">Reference proteome</keyword>
<feature type="compositionally biased region" description="Basic and acidic residues" evidence="2">
    <location>
        <begin position="527"/>
        <end position="540"/>
    </location>
</feature>
<feature type="compositionally biased region" description="Low complexity" evidence="2">
    <location>
        <begin position="632"/>
        <end position="641"/>
    </location>
</feature>
<dbReference type="GO" id="GO:0008270">
    <property type="term" value="F:zinc ion binding"/>
    <property type="evidence" value="ECO:0007669"/>
    <property type="project" value="UniProtKB-KW"/>
</dbReference>
<dbReference type="InterPro" id="IPR012934">
    <property type="entry name" value="Znf_AD"/>
</dbReference>
<gene>
    <name evidence="5" type="primary">LOC106750043</name>
</gene>
<sequence length="1154" mass="127466">MSRCCCFLCASDEGVFLEITPDSVRAAFGGQLEACLSKKVNKTIKLSNKICYKCAYELDQCAKFLQKSKKSYDVAKSPKAKAPVPHCSLCCESIESVHIFDITEDNRSVFSPLQKIRRIFSEDLAKKVNISKLVCLVCRYNLDVLYDLKKLHEQSVDNLEALLKKELDYSGFPKVYTDVVNRKTTITTFPDTTVHELISSDSECSEYSDMARGKKRGRPRGRPRGRARSKAAPLKNGASTAKSQGKYRNCEQCCNPVANDMDMYRVHSTGQILCKSCWTTRDPSKSTGKRQTFSLSGTKLCTVYLTDVLDKGIRDSENKVEKNKEDDKFYLISDESSFEEDKNVVSLKNKPTVNGSTERGKKRSIVSTKSDEESMPSKLSKPKSVTVQKVESAKALSDLDQPSTSFQKGRSRKRKVSGHEELSSESDQGIVKGMMLLRGRRQVNHLPTLLSTSEEDDANKALKKQKKGDKETIKEATKETTKEATDETTIKAHPESNDESSTESGSRNLRRKTKVASVLVAPTANTKKTEAAEVGRESRSKMSSVSFSQESTPPVEFKSPKEMAPQEYTCDKCDKKFDTKLAQAQHKLTTHNKQLALTLERVTFSSLSCEKIESSVDLLEEDKTTSEEATETKSSSGAAAKDAGDSPSEEVNISIDDDDDDDDDIFEYKPKKDDKDDGEKEQPLDAEASKSQREDDESMTKIPTEAIASESQPCADLTTVSAVTITEVNEKEDEDVNTKLKDRQDEHANEDVAVENHKMLGGENEDGGATAENEDATAKNEDATAENEDATAENEDAAVENEDAAVENEDAAVEKEDATAEKEDTGEKTPAAERMGPVIESDVLVDETIPNNEKTDEPVVPSITEDNKDDTNQDTVEPTNEDYDGSFEGNLQDSCEDNGEDGAEKEDAEVGLLNCVDITNDSEEEEDLKGEVKKKRKITPDTTDERIALDDKEDLYDTAIECAEKHRQNAIEAEVIDIDELDDNNTIKSTLTNCEAILEVENEDGEENDVVVTADGVDDAALEVKPNKATTEETSTIDLTMDNGAPTVGNFEPEMIDETAEAGEKREVQENTSNVSTSTDTVTKIMEEVFDLAAAEVQKRRDSNGASKNLDEEIEMETLENISREIRNSADMPSLDPISAITINDEETDITALD</sequence>
<feature type="region of interest" description="Disordered" evidence="2">
    <location>
        <begin position="447"/>
        <end position="566"/>
    </location>
</feature>
<keyword evidence="1" id="KW-0862">Zinc</keyword>
<feature type="region of interest" description="Disordered" evidence="2">
    <location>
        <begin position="341"/>
        <end position="429"/>
    </location>
</feature>
<evidence type="ECO:0000259" key="3">
    <source>
        <dbReference type="PROSITE" id="PS50157"/>
    </source>
</evidence>
<protein>
    <submittedName>
        <fullName evidence="5">Transcriptional regulator ATRX-like</fullName>
    </submittedName>
</protein>
<feature type="compositionally biased region" description="Basic and acidic residues" evidence="2">
    <location>
        <begin position="666"/>
        <end position="693"/>
    </location>
</feature>
<name>A0A6P3Y5H1_DINQU</name>
<dbReference type="PROSITE" id="PS50157">
    <property type="entry name" value="ZINC_FINGER_C2H2_2"/>
    <property type="match status" value="1"/>
</dbReference>
<evidence type="ECO:0000313" key="5">
    <source>
        <dbReference type="RefSeq" id="XP_014485578.1"/>
    </source>
</evidence>
<dbReference type="RefSeq" id="XP_014485578.1">
    <property type="nucleotide sequence ID" value="XM_014630092.1"/>
</dbReference>
<evidence type="ECO:0000256" key="1">
    <source>
        <dbReference type="PROSITE-ProRule" id="PRU00042"/>
    </source>
</evidence>